<reference evidence="3 4" key="1">
    <citation type="submission" date="2019-12" db="EMBL/GenBank/DDBJ databases">
        <title>Whole genome shotgun sequence of Streptomyces hygroscopicus subsp. glebosus NBRC 13786.</title>
        <authorList>
            <person name="Ichikawa N."/>
            <person name="Kimura A."/>
            <person name="Kitahashi Y."/>
            <person name="Komaki H."/>
            <person name="Tamura T."/>
        </authorList>
    </citation>
    <scope>NUCLEOTIDE SEQUENCE [LARGE SCALE GENOMIC DNA]</scope>
    <source>
        <strain evidence="3 4">NBRC 13786</strain>
    </source>
</reference>
<keyword evidence="4" id="KW-1185">Reference proteome</keyword>
<keyword evidence="3" id="KW-0378">Hydrolase</keyword>
<dbReference type="GO" id="GO:0016787">
    <property type="term" value="F:hydrolase activity"/>
    <property type="evidence" value="ECO:0007669"/>
    <property type="project" value="UniProtKB-KW"/>
</dbReference>
<dbReference type="PANTHER" id="PTHR46623:SF10">
    <property type="entry name" value="CARBOXYMETHYLENEBUTENOLIDASE HOMOLOG"/>
    <property type="match status" value="1"/>
</dbReference>
<accession>A0A640T5S5</accession>
<dbReference type="SUPFAM" id="SSF53474">
    <property type="entry name" value="alpha/beta-Hydrolases"/>
    <property type="match status" value="1"/>
</dbReference>
<sequence length="312" mass="33256">MVGSRQIGRGGGGAASLIDAPGSRAAGPRVTTVGKSADVAPVDGWPPWRVAAARSPRKGADMTSVHDALLDIATPDGVADAYLAHPDDGTPHPGVLLYMDAYGLRPALKTMARRLAGHGYTVLVPNVMYRAGRAPVVALPDFIGPAERSEIFERLSPIMRALTPDRAMRDAGAYLDWLAASPLVADGPVGTTGYCMGGVLGIRTAAAYPDRIGAAASFHAGRLVTDAEDSPHRLVGRSTAELYFGHADHDHSMPADQIARLEQTLDADGVIYRSELYEGARHGYTQTDTAAYNSEADQRHWHNLLELFGRRL</sequence>
<evidence type="ECO:0000313" key="4">
    <source>
        <dbReference type="Proteomes" id="UP000430079"/>
    </source>
</evidence>
<dbReference type="EMBL" id="BLIO01000001">
    <property type="protein sequence ID" value="GFE19079.1"/>
    <property type="molecule type" value="Genomic_DNA"/>
</dbReference>
<dbReference type="Proteomes" id="UP000430079">
    <property type="component" value="Unassembled WGS sequence"/>
</dbReference>
<proteinExistence type="predicted"/>
<dbReference type="Gene3D" id="3.40.50.1820">
    <property type="entry name" value="alpha/beta hydrolase"/>
    <property type="match status" value="1"/>
</dbReference>
<dbReference type="InterPro" id="IPR051049">
    <property type="entry name" value="Dienelactone_hydrolase-like"/>
</dbReference>
<gene>
    <name evidence="3" type="ORF">Sgleb_71260</name>
</gene>
<feature type="region of interest" description="Disordered" evidence="1">
    <location>
        <begin position="1"/>
        <end position="30"/>
    </location>
</feature>
<evidence type="ECO:0000256" key="1">
    <source>
        <dbReference type="SAM" id="MobiDB-lite"/>
    </source>
</evidence>
<dbReference type="InterPro" id="IPR029058">
    <property type="entry name" value="AB_hydrolase_fold"/>
</dbReference>
<evidence type="ECO:0000259" key="2">
    <source>
        <dbReference type="Pfam" id="PF01738"/>
    </source>
</evidence>
<organism evidence="3 4">
    <name type="scientific">Streptomyces glebosus</name>
    <dbReference type="NCBI Taxonomy" id="249580"/>
    <lineage>
        <taxon>Bacteria</taxon>
        <taxon>Bacillati</taxon>
        <taxon>Actinomycetota</taxon>
        <taxon>Actinomycetes</taxon>
        <taxon>Kitasatosporales</taxon>
        <taxon>Streptomycetaceae</taxon>
        <taxon>Streptomyces</taxon>
    </lineage>
</organism>
<protein>
    <submittedName>
        <fullName evidence="3">Hydrolase</fullName>
    </submittedName>
</protein>
<dbReference type="PANTHER" id="PTHR46623">
    <property type="entry name" value="CARBOXYMETHYLENEBUTENOLIDASE-RELATED"/>
    <property type="match status" value="1"/>
</dbReference>
<feature type="domain" description="Dienelactone hydrolase" evidence="2">
    <location>
        <begin position="80"/>
        <end position="310"/>
    </location>
</feature>
<dbReference type="Pfam" id="PF01738">
    <property type="entry name" value="DLH"/>
    <property type="match status" value="1"/>
</dbReference>
<dbReference type="AlphaFoldDB" id="A0A640T5S5"/>
<dbReference type="InterPro" id="IPR002925">
    <property type="entry name" value="Dienelactn_hydro"/>
</dbReference>
<comment type="caution">
    <text evidence="3">The sequence shown here is derived from an EMBL/GenBank/DDBJ whole genome shotgun (WGS) entry which is preliminary data.</text>
</comment>
<name>A0A640T5S5_9ACTN</name>
<evidence type="ECO:0000313" key="3">
    <source>
        <dbReference type="EMBL" id="GFE19079.1"/>
    </source>
</evidence>